<evidence type="ECO:0000313" key="4">
    <source>
        <dbReference type="EMBL" id="WYJ88168.1"/>
    </source>
</evidence>
<evidence type="ECO:0000313" key="5">
    <source>
        <dbReference type="Proteomes" id="UP000195080"/>
    </source>
</evidence>
<name>A0ABZ2TB72_9ENTE</name>
<dbReference type="RefSeq" id="WP_086444798.1">
    <property type="nucleotide sequence ID" value="NZ_CP147248.1"/>
</dbReference>
<proteinExistence type="predicted"/>
<feature type="region of interest" description="Disordered" evidence="1">
    <location>
        <begin position="38"/>
        <end position="82"/>
    </location>
</feature>
<keyword evidence="5" id="KW-1185">Reference proteome</keyword>
<protein>
    <recommendedName>
        <fullName evidence="3">WxL domain-containing protein</fullName>
    </recommendedName>
</protein>
<feature type="domain" description="WxL" evidence="3">
    <location>
        <begin position="30"/>
        <end position="257"/>
    </location>
</feature>
<evidence type="ECO:0000256" key="2">
    <source>
        <dbReference type="SAM" id="SignalP"/>
    </source>
</evidence>
<dbReference type="Proteomes" id="UP000195080">
    <property type="component" value="Chromosome"/>
</dbReference>
<keyword evidence="2" id="KW-0732">Signal</keyword>
<reference evidence="5" key="1">
    <citation type="submission" date="2017-05" db="EMBL/GenBank/DDBJ databases">
        <title>The Genome Sequence of EEnterococcus faecalis 9F2_4866.</title>
        <authorList>
            <consortium name="The Broad Institute Genomics Platform"/>
            <consortium name="The Broad Institute Genomic Center for Infectious Diseases"/>
            <person name="Earl A."/>
            <person name="Manson A."/>
            <person name="Schwartman J."/>
            <person name="Gilmore M."/>
            <person name="Abouelleil A."/>
            <person name="Cao P."/>
            <person name="Chapman S."/>
            <person name="Cusick C."/>
            <person name="Shea T."/>
            <person name="Young S."/>
            <person name="Neafsey D."/>
            <person name="Nusbaum C."/>
            <person name="Birren B."/>
        </authorList>
    </citation>
    <scope>NUCLEOTIDE SEQUENCE [LARGE SCALE GENOMIC DNA]</scope>
    <source>
        <strain evidence="5">12C11_DIV0727</strain>
    </source>
</reference>
<evidence type="ECO:0000256" key="1">
    <source>
        <dbReference type="SAM" id="MobiDB-lite"/>
    </source>
</evidence>
<organism evidence="4 5">
    <name type="scientific">Candidatus Enterococcus lemimoniae</name>
    <dbReference type="NCBI Taxonomy" id="1834167"/>
    <lineage>
        <taxon>Bacteria</taxon>
        <taxon>Bacillati</taxon>
        <taxon>Bacillota</taxon>
        <taxon>Bacilli</taxon>
        <taxon>Lactobacillales</taxon>
        <taxon>Enterococcaceae</taxon>
        <taxon>Enterococcus</taxon>
    </lineage>
</organism>
<feature type="chain" id="PRO_5045585479" description="WxL domain-containing protein" evidence="2">
    <location>
        <begin position="29"/>
        <end position="259"/>
    </location>
</feature>
<gene>
    <name evidence="4" type="ORF">A5866_003296</name>
</gene>
<evidence type="ECO:0000259" key="3">
    <source>
        <dbReference type="Pfam" id="PF13731"/>
    </source>
</evidence>
<dbReference type="EMBL" id="CP147248">
    <property type="protein sequence ID" value="WYJ88168.1"/>
    <property type="molecule type" value="Genomic_DNA"/>
</dbReference>
<feature type="signal peptide" evidence="2">
    <location>
        <begin position="1"/>
        <end position="28"/>
    </location>
</feature>
<dbReference type="InterPro" id="IPR027994">
    <property type="entry name" value="WxL_dom"/>
</dbReference>
<dbReference type="Pfam" id="PF13731">
    <property type="entry name" value="WxL"/>
    <property type="match status" value="1"/>
</dbReference>
<accession>A0ABZ2TB72</accession>
<sequence length="259" mass="26248">MKARSLCASTLVAILGVTVLGAATPAFAAPTELTSEGTVKVTEGTAGGGGSETVDPENPGEKLPPVDPTSPGENTNPDSGSLVIEKTTDLDFGSVETSANAVTSFAKPMTFNGGTTKRGAYVQWADVRAGGVFGYTITAQLTKQFTSGANVLSGSTIDFSNGFAAAQGDNTNTVPSNVQTGFQLTEAANDAKPVVVADKANKEGKGRYVMEFGQSSSSTVGTVGTDANSVKLTIPAATASNMAVADYTATVTWKITAAE</sequence>